<name>A0A5K7YBU4_9BACT</name>
<dbReference type="AlphaFoldDB" id="A0A5K7YBU4"/>
<evidence type="ECO:0000313" key="7">
    <source>
        <dbReference type="Proteomes" id="UP000427906"/>
    </source>
</evidence>
<keyword evidence="2" id="KW-0520">NAD</keyword>
<evidence type="ECO:0000259" key="4">
    <source>
        <dbReference type="Pfam" id="PF03446"/>
    </source>
</evidence>
<dbReference type="OrthoDB" id="9777604at2"/>
<dbReference type="InterPro" id="IPR013328">
    <property type="entry name" value="6PGD_dom2"/>
</dbReference>
<evidence type="ECO:0000259" key="5">
    <source>
        <dbReference type="Pfam" id="PF14833"/>
    </source>
</evidence>
<dbReference type="InterPro" id="IPR015815">
    <property type="entry name" value="HIBADH-related"/>
</dbReference>
<evidence type="ECO:0000313" key="6">
    <source>
        <dbReference type="EMBL" id="BBO66872.1"/>
    </source>
</evidence>
<dbReference type="SUPFAM" id="SSF51735">
    <property type="entry name" value="NAD(P)-binding Rossmann-fold domains"/>
    <property type="match status" value="1"/>
</dbReference>
<feature type="active site" evidence="3">
    <location>
        <position position="173"/>
    </location>
</feature>
<sequence>MTSQRIGWIGTGVMGLSMCSHLLEAGHGLTVFNRTRDKASTLLDKGAVWADTPGAVARDSDIVFTMVGFPDDVREVILGDDGVLAGTRPGDTLVDMTTSSPDLARTIFQEGASKGVNTLDAPVSGGDVGAREATLAIMVGGDRPVFDAVRPLFEVLGKTISLMGGAGAGQHTKMTNQILIAGTMIGVVESLLYCRRAGMDAHRVIDVIGQGAASSWSINNLGRRIADGDFAPGFYVKHFVKDMGIALEEARRMRLSLPGLALVHQFYVSAMAMGWENLGTQGLYRVLDAMNRQPGI</sequence>
<organism evidence="6 7">
    <name type="scientific">Desulfosarcina alkanivorans</name>
    <dbReference type="NCBI Taxonomy" id="571177"/>
    <lineage>
        <taxon>Bacteria</taxon>
        <taxon>Pseudomonadati</taxon>
        <taxon>Thermodesulfobacteriota</taxon>
        <taxon>Desulfobacteria</taxon>
        <taxon>Desulfobacterales</taxon>
        <taxon>Desulfosarcinaceae</taxon>
        <taxon>Desulfosarcina</taxon>
    </lineage>
</organism>
<dbReference type="KEGG" id="dalk:DSCA_08020"/>
<keyword evidence="7" id="KW-1185">Reference proteome</keyword>
<dbReference type="GO" id="GO:0050661">
    <property type="term" value="F:NADP binding"/>
    <property type="evidence" value="ECO:0007669"/>
    <property type="project" value="InterPro"/>
</dbReference>
<evidence type="ECO:0000256" key="3">
    <source>
        <dbReference type="PIRSR" id="PIRSR000103-1"/>
    </source>
</evidence>
<dbReference type="GO" id="GO:0051287">
    <property type="term" value="F:NAD binding"/>
    <property type="evidence" value="ECO:0007669"/>
    <property type="project" value="InterPro"/>
</dbReference>
<gene>
    <name evidence="6" type="ORF">DSCA_08020</name>
</gene>
<dbReference type="RefSeq" id="WP_155315198.1">
    <property type="nucleotide sequence ID" value="NZ_AP021874.1"/>
</dbReference>
<dbReference type="PIRSF" id="PIRSF000103">
    <property type="entry name" value="HIBADH"/>
    <property type="match status" value="1"/>
</dbReference>
<feature type="domain" description="3-hydroxyisobutyrate dehydrogenase-like NAD-binding" evidence="5">
    <location>
        <begin position="167"/>
        <end position="286"/>
    </location>
</feature>
<proteinExistence type="predicted"/>
<dbReference type="PANTHER" id="PTHR43060:SF15">
    <property type="entry name" value="3-HYDROXYISOBUTYRATE DEHYDROGENASE-LIKE 1, MITOCHONDRIAL-RELATED"/>
    <property type="match status" value="1"/>
</dbReference>
<feature type="domain" description="6-phosphogluconate dehydrogenase NADP-binding" evidence="4">
    <location>
        <begin position="5"/>
        <end position="164"/>
    </location>
</feature>
<evidence type="ECO:0000256" key="1">
    <source>
        <dbReference type="ARBA" id="ARBA00023002"/>
    </source>
</evidence>
<dbReference type="Pfam" id="PF14833">
    <property type="entry name" value="NAD_binding_11"/>
    <property type="match status" value="1"/>
</dbReference>
<keyword evidence="1" id="KW-0560">Oxidoreductase</keyword>
<dbReference type="Pfam" id="PF03446">
    <property type="entry name" value="NAD_binding_2"/>
    <property type="match status" value="1"/>
</dbReference>
<dbReference type="GO" id="GO:0016491">
    <property type="term" value="F:oxidoreductase activity"/>
    <property type="evidence" value="ECO:0007669"/>
    <property type="project" value="UniProtKB-KW"/>
</dbReference>
<reference evidence="6 7" key="1">
    <citation type="submission" date="2019-11" db="EMBL/GenBank/DDBJ databases">
        <title>Comparative genomics of hydrocarbon-degrading Desulfosarcina strains.</title>
        <authorList>
            <person name="Watanabe M."/>
            <person name="Kojima H."/>
            <person name="Fukui M."/>
        </authorList>
    </citation>
    <scope>NUCLEOTIDE SEQUENCE [LARGE SCALE GENOMIC DNA]</scope>
    <source>
        <strain evidence="6 7">PL12</strain>
    </source>
</reference>
<evidence type="ECO:0000256" key="2">
    <source>
        <dbReference type="ARBA" id="ARBA00023027"/>
    </source>
</evidence>
<dbReference type="InterPro" id="IPR006115">
    <property type="entry name" value="6PGDH_NADP-bd"/>
</dbReference>
<dbReference type="InterPro" id="IPR036291">
    <property type="entry name" value="NAD(P)-bd_dom_sf"/>
</dbReference>
<dbReference type="InterPro" id="IPR029154">
    <property type="entry name" value="HIBADH-like_NADP-bd"/>
</dbReference>
<dbReference type="Proteomes" id="UP000427906">
    <property type="component" value="Chromosome"/>
</dbReference>
<dbReference type="PANTHER" id="PTHR43060">
    <property type="entry name" value="3-HYDROXYISOBUTYRATE DEHYDROGENASE-LIKE 1, MITOCHONDRIAL-RELATED"/>
    <property type="match status" value="1"/>
</dbReference>
<dbReference type="EMBL" id="AP021874">
    <property type="protein sequence ID" value="BBO66872.1"/>
    <property type="molecule type" value="Genomic_DNA"/>
</dbReference>
<accession>A0A5K7YBU4</accession>
<dbReference type="InterPro" id="IPR008927">
    <property type="entry name" value="6-PGluconate_DH-like_C_sf"/>
</dbReference>
<dbReference type="Gene3D" id="1.10.1040.10">
    <property type="entry name" value="N-(1-d-carboxylethyl)-l-norvaline Dehydrogenase, domain 2"/>
    <property type="match status" value="1"/>
</dbReference>
<dbReference type="Gene3D" id="3.40.50.720">
    <property type="entry name" value="NAD(P)-binding Rossmann-like Domain"/>
    <property type="match status" value="1"/>
</dbReference>
<protein>
    <submittedName>
        <fullName evidence="6">3-hydroxyisobutyrate dehydrogenase</fullName>
    </submittedName>
</protein>
<dbReference type="SUPFAM" id="SSF48179">
    <property type="entry name" value="6-phosphogluconate dehydrogenase C-terminal domain-like"/>
    <property type="match status" value="1"/>
</dbReference>